<comment type="caution">
    <text evidence="1">The sequence shown here is derived from an EMBL/GenBank/DDBJ whole genome shotgun (WGS) entry which is preliminary data.</text>
</comment>
<sequence length="149" mass="17014">MKEFKSVDIALAQLESALMLYFETNDYFSVITLAGAAEEILGKACRAQGIKSSLESLQDSYFLLNQIRNGEDVTKEKLNKWVHDRVNYARNKIKHVNPINEPVVSIFAEHEAKDLLNRAIDNWWALGNPFTNLMLKFYSDKVDSADIET</sequence>
<gene>
    <name evidence="1" type="ORF">H8B19_05005</name>
</gene>
<evidence type="ECO:0000313" key="2">
    <source>
        <dbReference type="Proteomes" id="UP000601768"/>
    </source>
</evidence>
<evidence type="ECO:0000313" key="1">
    <source>
        <dbReference type="EMBL" id="MBC3765223.1"/>
    </source>
</evidence>
<dbReference type="Proteomes" id="UP000601768">
    <property type="component" value="Unassembled WGS sequence"/>
</dbReference>
<dbReference type="RefSeq" id="WP_186505700.1">
    <property type="nucleotide sequence ID" value="NZ_JACNEP010000003.1"/>
</dbReference>
<dbReference type="AlphaFoldDB" id="A0A8J6ITP4"/>
<keyword evidence="2" id="KW-1185">Reference proteome</keyword>
<dbReference type="EMBL" id="JACNEP010000003">
    <property type="protein sequence ID" value="MBC3765223.1"/>
    <property type="molecule type" value="Genomic_DNA"/>
</dbReference>
<name>A0A8J6ITP4_9ALTE</name>
<protein>
    <submittedName>
        <fullName evidence="1">Uncharacterized protein</fullName>
    </submittedName>
</protein>
<organism evidence="1 2">
    <name type="scientific">Neptunicella marina</name>
    <dbReference type="NCBI Taxonomy" id="2125989"/>
    <lineage>
        <taxon>Bacteria</taxon>
        <taxon>Pseudomonadati</taxon>
        <taxon>Pseudomonadota</taxon>
        <taxon>Gammaproteobacteria</taxon>
        <taxon>Alteromonadales</taxon>
        <taxon>Alteromonadaceae</taxon>
        <taxon>Neptunicella</taxon>
    </lineage>
</organism>
<reference evidence="1" key="1">
    <citation type="journal article" date="2018" name="Int. J. Syst. Evol. Microbiol.">
        <title>Neptunicella marina gen. nov., sp. nov., isolated from surface seawater.</title>
        <authorList>
            <person name="Liu X."/>
            <person name="Lai Q."/>
            <person name="Du Y."/>
            <person name="Zhang X."/>
            <person name="Liu Z."/>
            <person name="Sun F."/>
            <person name="Shao Z."/>
        </authorList>
    </citation>
    <scope>NUCLEOTIDE SEQUENCE</scope>
    <source>
        <strain evidence="1">S27-2</strain>
    </source>
</reference>
<proteinExistence type="predicted"/>
<accession>A0A8J6ITP4</accession>
<reference evidence="1" key="2">
    <citation type="submission" date="2020-08" db="EMBL/GenBank/DDBJ databases">
        <authorList>
            <person name="Lai Q."/>
        </authorList>
    </citation>
    <scope>NUCLEOTIDE SEQUENCE</scope>
    <source>
        <strain evidence="1">S27-2</strain>
    </source>
</reference>